<accession>A0A501XTE0</accession>
<proteinExistence type="predicted"/>
<evidence type="ECO:0000259" key="5">
    <source>
        <dbReference type="PROSITE" id="PS01124"/>
    </source>
</evidence>
<keyword evidence="7" id="KW-1185">Reference proteome</keyword>
<evidence type="ECO:0000256" key="4">
    <source>
        <dbReference type="SAM" id="MobiDB-lite"/>
    </source>
</evidence>
<protein>
    <submittedName>
        <fullName evidence="6">Helix-turn-helix transcriptional regulator</fullName>
    </submittedName>
</protein>
<keyword evidence="3" id="KW-0804">Transcription</keyword>
<keyword evidence="2" id="KW-0238">DNA-binding</keyword>
<comment type="caution">
    <text evidence="6">The sequence shown here is derived from an EMBL/GenBank/DDBJ whole genome shotgun (WGS) entry which is preliminary data.</text>
</comment>
<dbReference type="InterPro" id="IPR009057">
    <property type="entry name" value="Homeodomain-like_sf"/>
</dbReference>
<organism evidence="6 7">
    <name type="scientific">Sandaracinobacter neustonicus</name>
    <dbReference type="NCBI Taxonomy" id="1715348"/>
    <lineage>
        <taxon>Bacteria</taxon>
        <taxon>Pseudomonadati</taxon>
        <taxon>Pseudomonadota</taxon>
        <taxon>Alphaproteobacteria</taxon>
        <taxon>Sphingomonadales</taxon>
        <taxon>Sphingosinicellaceae</taxon>
        <taxon>Sandaracinobacter</taxon>
    </lineage>
</organism>
<feature type="region of interest" description="Disordered" evidence="4">
    <location>
        <begin position="1"/>
        <end position="63"/>
    </location>
</feature>
<sequence length="352" mass="39018">MRLRQPEPHDDGDEDPAERNARRRSASAELSPRPGKQQRSAGMRKPPPHDETPATARPPAIDLVPDDWGPKIYSEIADVALTRRGPDEIDLEVGSHFLLVLLTPQPQREVRLTGNRPVIFDAPAGTVEIIPAGAHFQGRWGVPKENILLSLDPQRLSELTVREFDLDGVEMRPIPPGLVDKTAVRIAGLMRDCLAAPQGAGRLYIESLNTALMLHFIRTHSSLANRAAMDTFRGGLSPRTWREMTEFIRENLASDMALATLSQRAGLSYSHFLRAFRQTAGVSPHRYIMLQRAQMARELAATSRLPLKQIALQCGFANQSHMTTVMKAMLNQTPGQVRRQLGLIADDGAETD</sequence>
<name>A0A501XTE0_9SPHN</name>
<dbReference type="Gene3D" id="1.10.10.60">
    <property type="entry name" value="Homeodomain-like"/>
    <property type="match status" value="1"/>
</dbReference>
<dbReference type="EMBL" id="VFSU01000011">
    <property type="protein sequence ID" value="TPE63921.1"/>
    <property type="molecule type" value="Genomic_DNA"/>
</dbReference>
<dbReference type="SUPFAM" id="SSF46689">
    <property type="entry name" value="Homeodomain-like"/>
    <property type="match status" value="2"/>
</dbReference>
<dbReference type="PROSITE" id="PS01124">
    <property type="entry name" value="HTH_ARAC_FAMILY_2"/>
    <property type="match status" value="1"/>
</dbReference>
<evidence type="ECO:0000313" key="6">
    <source>
        <dbReference type="EMBL" id="TPE63921.1"/>
    </source>
</evidence>
<dbReference type="GO" id="GO:0003700">
    <property type="term" value="F:DNA-binding transcription factor activity"/>
    <property type="evidence" value="ECO:0007669"/>
    <property type="project" value="InterPro"/>
</dbReference>
<dbReference type="OrthoDB" id="110167at2"/>
<keyword evidence="1" id="KW-0805">Transcription regulation</keyword>
<dbReference type="Proteomes" id="UP000319897">
    <property type="component" value="Unassembled WGS sequence"/>
</dbReference>
<evidence type="ECO:0000313" key="7">
    <source>
        <dbReference type="Proteomes" id="UP000319897"/>
    </source>
</evidence>
<gene>
    <name evidence="6" type="ORF">FJQ54_03510</name>
</gene>
<dbReference type="InterPro" id="IPR050204">
    <property type="entry name" value="AraC_XylS_family_regulators"/>
</dbReference>
<dbReference type="PANTHER" id="PTHR46796:SF6">
    <property type="entry name" value="ARAC SUBFAMILY"/>
    <property type="match status" value="1"/>
</dbReference>
<evidence type="ECO:0000256" key="3">
    <source>
        <dbReference type="ARBA" id="ARBA00023163"/>
    </source>
</evidence>
<dbReference type="AlphaFoldDB" id="A0A501XTE0"/>
<dbReference type="GO" id="GO:0043565">
    <property type="term" value="F:sequence-specific DNA binding"/>
    <property type="evidence" value="ECO:0007669"/>
    <property type="project" value="InterPro"/>
</dbReference>
<reference evidence="6 7" key="1">
    <citation type="submission" date="2019-06" db="EMBL/GenBank/DDBJ databases">
        <authorList>
            <person name="Lee I."/>
            <person name="Jang G.I."/>
            <person name="Hwang C.Y."/>
        </authorList>
    </citation>
    <scope>NUCLEOTIDE SEQUENCE [LARGE SCALE GENOMIC DNA]</scope>
    <source>
        <strain evidence="6 7">PAMC 28131</strain>
    </source>
</reference>
<feature type="domain" description="HTH araC/xylS-type" evidence="5">
    <location>
        <begin position="242"/>
        <end position="340"/>
    </location>
</feature>
<dbReference type="InterPro" id="IPR018060">
    <property type="entry name" value="HTH_AraC"/>
</dbReference>
<dbReference type="SMART" id="SM00342">
    <property type="entry name" value="HTH_ARAC"/>
    <property type="match status" value="1"/>
</dbReference>
<dbReference type="Pfam" id="PF12833">
    <property type="entry name" value="HTH_18"/>
    <property type="match status" value="1"/>
</dbReference>
<evidence type="ECO:0000256" key="2">
    <source>
        <dbReference type="ARBA" id="ARBA00023125"/>
    </source>
</evidence>
<dbReference type="PANTHER" id="PTHR46796">
    <property type="entry name" value="HTH-TYPE TRANSCRIPTIONAL ACTIVATOR RHAS-RELATED"/>
    <property type="match status" value="1"/>
</dbReference>
<evidence type="ECO:0000256" key="1">
    <source>
        <dbReference type="ARBA" id="ARBA00023015"/>
    </source>
</evidence>